<reference evidence="2 3" key="1">
    <citation type="submission" date="2019-01" db="EMBL/GenBank/DDBJ databases">
        <title>Lacunisphaera sp. strain TWA-58.</title>
        <authorList>
            <person name="Chen W.-M."/>
        </authorList>
    </citation>
    <scope>NUCLEOTIDE SEQUENCE [LARGE SCALE GENOMIC DNA]</scope>
    <source>
        <strain evidence="2 3">TWA-58</strain>
    </source>
</reference>
<accession>A0A4Q1C393</accession>
<comment type="caution">
    <text evidence="2">The sequence shown here is derived from an EMBL/GenBank/DDBJ whole genome shotgun (WGS) entry which is preliminary data.</text>
</comment>
<proteinExistence type="predicted"/>
<evidence type="ECO:0000259" key="1">
    <source>
        <dbReference type="Pfam" id="PF12706"/>
    </source>
</evidence>
<organism evidence="2 3">
    <name type="scientific">Oleiharenicola lentus</name>
    <dbReference type="NCBI Taxonomy" id="2508720"/>
    <lineage>
        <taxon>Bacteria</taxon>
        <taxon>Pseudomonadati</taxon>
        <taxon>Verrucomicrobiota</taxon>
        <taxon>Opitutia</taxon>
        <taxon>Opitutales</taxon>
        <taxon>Opitutaceae</taxon>
        <taxon>Oleiharenicola</taxon>
    </lineage>
</organism>
<dbReference type="InterPro" id="IPR001279">
    <property type="entry name" value="Metallo-B-lactamas"/>
</dbReference>
<dbReference type="Gene3D" id="3.60.15.10">
    <property type="entry name" value="Ribonuclease Z/Hydroxyacylglutathione hydrolase-like"/>
    <property type="match status" value="1"/>
</dbReference>
<dbReference type="PANTHER" id="PTHR42663:SF6">
    <property type="entry name" value="HYDROLASE C777.06C-RELATED"/>
    <property type="match status" value="1"/>
</dbReference>
<dbReference type="EMBL" id="SDHX01000002">
    <property type="protein sequence ID" value="RXK52800.1"/>
    <property type="molecule type" value="Genomic_DNA"/>
</dbReference>
<dbReference type="GO" id="GO:0016787">
    <property type="term" value="F:hydrolase activity"/>
    <property type="evidence" value="ECO:0007669"/>
    <property type="project" value="UniProtKB-KW"/>
</dbReference>
<dbReference type="InterPro" id="IPR036866">
    <property type="entry name" value="RibonucZ/Hydroxyglut_hydro"/>
</dbReference>
<dbReference type="AlphaFoldDB" id="A0A4Q1C393"/>
<protein>
    <submittedName>
        <fullName evidence="2">MBL fold metallo-hydrolase</fullName>
    </submittedName>
</protein>
<sequence length="260" mass="28560">MEIIFLGTGTSQGVPMIACDCPVCTSPDARNRRTRACIHVVMDGLHVQVDAAPEFRLQCLREDVRQMDFFILTHGHADHVVGMDDLRRFCDLIGGNALTVYSTDEGMARVLAIFPYAIAERPITKGYAAFKLTPMPEVLELPQGTIRSTLLPHGGINTLGLVFEEKSSGKRFAYYNDCKRIPREAVALAQGADAVVLDGLRVEPHPSHMNIEEACAAAAEIKGKATWITHLTHGIDHATWSEKLAPQGVQLAYDGLRVRL</sequence>
<dbReference type="RefSeq" id="WP_129048392.1">
    <property type="nucleotide sequence ID" value="NZ_SDHX01000002.1"/>
</dbReference>
<gene>
    <name evidence="2" type="ORF">ESB00_13850</name>
</gene>
<dbReference type="CDD" id="cd16279">
    <property type="entry name" value="metallo-hydrolase-like_MBL-fold"/>
    <property type="match status" value="1"/>
</dbReference>
<keyword evidence="2" id="KW-0378">Hydrolase</keyword>
<dbReference type="Proteomes" id="UP000290218">
    <property type="component" value="Unassembled WGS sequence"/>
</dbReference>
<keyword evidence="3" id="KW-1185">Reference proteome</keyword>
<dbReference type="Pfam" id="PF12706">
    <property type="entry name" value="Lactamase_B_2"/>
    <property type="match status" value="1"/>
</dbReference>
<evidence type="ECO:0000313" key="3">
    <source>
        <dbReference type="Proteomes" id="UP000290218"/>
    </source>
</evidence>
<dbReference type="OrthoDB" id="9800940at2"/>
<feature type="domain" description="Metallo-beta-lactamase" evidence="1">
    <location>
        <begin position="49"/>
        <end position="230"/>
    </location>
</feature>
<dbReference type="PANTHER" id="PTHR42663">
    <property type="entry name" value="HYDROLASE C777.06C-RELATED-RELATED"/>
    <property type="match status" value="1"/>
</dbReference>
<evidence type="ECO:0000313" key="2">
    <source>
        <dbReference type="EMBL" id="RXK52800.1"/>
    </source>
</evidence>
<dbReference type="SUPFAM" id="SSF56281">
    <property type="entry name" value="Metallo-hydrolase/oxidoreductase"/>
    <property type="match status" value="1"/>
</dbReference>
<name>A0A4Q1C393_9BACT</name>